<dbReference type="EMBL" id="JAARSH010000002">
    <property type="protein sequence ID" value="MBC1615403.1"/>
    <property type="molecule type" value="Genomic_DNA"/>
</dbReference>
<gene>
    <name evidence="1" type="ORF">HB904_04340</name>
</gene>
<reference evidence="1 2" key="1">
    <citation type="submission" date="2020-03" db="EMBL/GenBank/DDBJ databases">
        <title>Soil Listeria distribution.</title>
        <authorList>
            <person name="Liao J."/>
            <person name="Wiedmann M."/>
        </authorList>
    </citation>
    <scope>NUCLEOTIDE SEQUENCE [LARGE SCALE GENOMIC DNA]</scope>
    <source>
        <strain evidence="1 2">FSL L7-1299</strain>
    </source>
</reference>
<name>A0A842AC50_9LIST</name>
<organism evidence="1 2">
    <name type="scientific">Listeria booriae</name>
    <dbReference type="NCBI Taxonomy" id="1552123"/>
    <lineage>
        <taxon>Bacteria</taxon>
        <taxon>Bacillati</taxon>
        <taxon>Bacillota</taxon>
        <taxon>Bacilli</taxon>
        <taxon>Bacillales</taxon>
        <taxon>Listeriaceae</taxon>
        <taxon>Listeria</taxon>
    </lineage>
</organism>
<comment type="caution">
    <text evidence="1">The sequence shown here is derived from an EMBL/GenBank/DDBJ whole genome shotgun (WGS) entry which is preliminary data.</text>
</comment>
<protein>
    <submittedName>
        <fullName evidence="1">Uncharacterized protein</fullName>
    </submittedName>
</protein>
<dbReference type="RefSeq" id="WP_185434293.1">
    <property type="nucleotide sequence ID" value="NZ_JAARSH010000002.1"/>
</dbReference>
<sequence>MTEKEQNQLAFYSSFYDLVWESGWMHSDVKHELTKQAEQESEFNAFGEEVERETGQWRVKTGEMYWIGWGEDGTHPTFALDTDPFALKDVPRFDHKRKAEDIAAIFNGDVEKVEEGEG</sequence>
<dbReference type="AlphaFoldDB" id="A0A842AC50"/>
<proteinExistence type="predicted"/>
<accession>A0A842AC50</accession>
<evidence type="ECO:0000313" key="2">
    <source>
        <dbReference type="Proteomes" id="UP000574104"/>
    </source>
</evidence>
<dbReference type="Proteomes" id="UP000574104">
    <property type="component" value="Unassembled WGS sequence"/>
</dbReference>
<evidence type="ECO:0000313" key="1">
    <source>
        <dbReference type="EMBL" id="MBC1615403.1"/>
    </source>
</evidence>